<evidence type="ECO:0000313" key="3">
    <source>
        <dbReference type="Proteomes" id="UP000070352"/>
    </source>
</evidence>
<keyword evidence="3" id="KW-1185">Reference proteome</keyword>
<comment type="caution">
    <text evidence="2">The sequence shown here is derived from an EMBL/GenBank/DDBJ whole genome shotgun (WGS) entry which is preliminary data.</text>
</comment>
<sequence>MSNKVKLGLGIGALILAGSIVTTAMAGETSEPGSQEDPLVTKSYVDQQINLLKQSGLPSGQPTDGEETVKVAQIIVLNLKAGDLLVGNTGTEMILRAGTATAYSKDANGIPDVTGATDLKNGTKIPLNHQLIYPRNDGRGVKIVSGTAVFMVRGEYEVISEQKE</sequence>
<feature type="signal peptide" evidence="1">
    <location>
        <begin position="1"/>
        <end position="26"/>
    </location>
</feature>
<organism evidence="2 3">
    <name type="scientific">Tepidibacillus decaturensis</name>
    <dbReference type="NCBI Taxonomy" id="1413211"/>
    <lineage>
        <taxon>Bacteria</taxon>
        <taxon>Bacillati</taxon>
        <taxon>Bacillota</taxon>
        <taxon>Bacilli</taxon>
        <taxon>Bacillales</taxon>
        <taxon>Bacillaceae</taxon>
        <taxon>Tepidibacillus</taxon>
    </lineage>
</organism>
<dbReference type="OrthoDB" id="2381664at2"/>
<dbReference type="Proteomes" id="UP000070352">
    <property type="component" value="Unassembled WGS sequence"/>
</dbReference>
<evidence type="ECO:0000256" key="1">
    <source>
        <dbReference type="SAM" id="SignalP"/>
    </source>
</evidence>
<reference evidence="2 3" key="1">
    <citation type="submission" date="2016-02" db="EMBL/GenBank/DDBJ databases">
        <title>Draft Genome for Tepidibacillus decaturensis nov. sp. Strain Z9, an Anaerobic, Moderately Thermophilic and Heterotrophic Bacterium from Deep Subsurface of the Illinois Basin, USA.</title>
        <authorList>
            <person name="Dong Y."/>
            <person name="Chang J.Y."/>
            <person name="Sanford R."/>
            <person name="Fouke B.W."/>
        </authorList>
    </citation>
    <scope>NUCLEOTIDE SEQUENCE [LARGE SCALE GENOMIC DNA]</scope>
    <source>
        <strain evidence="2 3">Z9</strain>
    </source>
</reference>
<keyword evidence="1" id="KW-0732">Signal</keyword>
<name>A0A135L672_9BACI</name>
<protein>
    <submittedName>
        <fullName evidence="2">Uncharacterized protein</fullName>
    </submittedName>
</protein>
<accession>A0A135L672</accession>
<evidence type="ECO:0000313" key="2">
    <source>
        <dbReference type="EMBL" id="KXG44514.1"/>
    </source>
</evidence>
<feature type="chain" id="PRO_5007466344" evidence="1">
    <location>
        <begin position="27"/>
        <end position="164"/>
    </location>
</feature>
<proteinExistence type="predicted"/>
<dbReference type="STRING" id="1413211.U473_11170"/>
<gene>
    <name evidence="2" type="ORF">U473_11170</name>
</gene>
<dbReference type="EMBL" id="LSKU01000001">
    <property type="protein sequence ID" value="KXG44514.1"/>
    <property type="molecule type" value="Genomic_DNA"/>
</dbReference>
<dbReference type="RefSeq" id="WP_068726339.1">
    <property type="nucleotide sequence ID" value="NZ_LSKU01000001.1"/>
</dbReference>
<dbReference type="AlphaFoldDB" id="A0A135L672"/>